<evidence type="ECO:0000256" key="4">
    <source>
        <dbReference type="ARBA" id="ARBA00048364"/>
    </source>
</evidence>
<evidence type="ECO:0000256" key="3">
    <source>
        <dbReference type="ARBA" id="ARBA00023785"/>
    </source>
</evidence>
<sequence>MKPQDSNTAQSSSQTQEGALANEPVEGLSTSIEQHTIEKEKNISFQREKLQGIITSLENDITSGYWIIAYYENIDLKMMPALVKQANKKYPEMNLQFALPPQDFAHSLQEAIGRNVQCSRYIVNTQEKGNHFAVIDHQTIENKASVIFFEPTTFMNNISATLLGLRIKQAIEECQLPECYFSMAEMDIQRSPSECGIISLALAKKFHTEAEELTRMHKDNVRGVLCEPDTHLPPDKLDSYLPARFYKHTQGAKRLREYIKSNPETENQKVNKKGETLGERFKKNLVTKEGKAVSVSLHKKRITEYKSLMI</sequence>
<dbReference type="InterPro" id="IPR005083">
    <property type="entry name" value="YopJ-like"/>
</dbReference>
<feature type="region of interest" description="Disordered" evidence="6">
    <location>
        <begin position="1"/>
        <end position="25"/>
    </location>
</feature>
<protein>
    <recommendedName>
        <fullName evidence="9">Effector protein yopJ</fullName>
    </recommendedName>
</protein>
<dbReference type="NCBIfam" id="NF011898">
    <property type="entry name" value="PRK15371.1"/>
    <property type="match status" value="1"/>
</dbReference>
<comment type="catalytic activity">
    <reaction evidence="5">
        <text>L-seryl-[protein] + acetyl-CoA = O-acetyl-L-seryl-[protein] + CoA</text>
        <dbReference type="Rhea" id="RHEA:59392"/>
        <dbReference type="Rhea" id="RHEA-COMP:9863"/>
        <dbReference type="Rhea" id="RHEA-COMP:15352"/>
        <dbReference type="ChEBI" id="CHEBI:29999"/>
        <dbReference type="ChEBI" id="CHEBI:57287"/>
        <dbReference type="ChEBI" id="CHEBI:57288"/>
        <dbReference type="ChEBI" id="CHEBI:141128"/>
    </reaction>
    <physiologicalReaction direction="left-to-right" evidence="5">
        <dbReference type="Rhea" id="RHEA:59393"/>
    </physiologicalReaction>
</comment>
<evidence type="ECO:0000313" key="7">
    <source>
        <dbReference type="EMBL" id="EJF98066.1"/>
    </source>
</evidence>
<comment type="caution">
    <text evidence="7">The sequence shown here is derived from an EMBL/GenBank/DDBJ whole genome shotgun (WGS) entry which is preliminary data.</text>
</comment>
<dbReference type="EMBL" id="AIMH01000018">
    <property type="protein sequence ID" value="EJF98066.1"/>
    <property type="molecule type" value="Genomic_DNA"/>
</dbReference>
<proteinExistence type="inferred from homology"/>
<comment type="catalytic activity">
    <reaction evidence="4">
        <text>L-threonyl-[protein] + acetyl-CoA = O-acetyl-L-threonyl-[protein] + CoA</text>
        <dbReference type="Rhea" id="RHEA:65340"/>
        <dbReference type="Rhea" id="RHEA-COMP:11060"/>
        <dbReference type="Rhea" id="RHEA-COMP:16780"/>
        <dbReference type="ChEBI" id="CHEBI:30013"/>
        <dbReference type="ChEBI" id="CHEBI:57287"/>
        <dbReference type="ChEBI" id="CHEBI:57288"/>
        <dbReference type="ChEBI" id="CHEBI:141025"/>
    </reaction>
    <physiologicalReaction direction="left-to-right" evidence="4">
        <dbReference type="Rhea" id="RHEA:65341"/>
    </physiologicalReaction>
</comment>
<evidence type="ECO:0000313" key="8">
    <source>
        <dbReference type="Proteomes" id="UP000008948"/>
    </source>
</evidence>
<gene>
    <name evidence="7" type="ORF">MEI_00926</name>
</gene>
<evidence type="ECO:0000256" key="5">
    <source>
        <dbReference type="ARBA" id="ARBA00048662"/>
    </source>
</evidence>
<dbReference type="Pfam" id="PF03421">
    <property type="entry name" value="Acetyltransf_14"/>
    <property type="match status" value="1"/>
</dbReference>
<evidence type="ECO:0000256" key="1">
    <source>
        <dbReference type="ARBA" id="ARBA00022679"/>
    </source>
</evidence>
<evidence type="ECO:0008006" key="9">
    <source>
        <dbReference type="Google" id="ProtNLM"/>
    </source>
</evidence>
<evidence type="ECO:0000256" key="2">
    <source>
        <dbReference type="ARBA" id="ARBA00023315"/>
    </source>
</evidence>
<dbReference type="RefSeq" id="WP_004866265.1">
    <property type="nucleotide sequence ID" value="NZ_JH725044.1"/>
</dbReference>
<keyword evidence="2" id="KW-0012">Acyltransferase</keyword>
<accession>A0ABP2QSZ3</accession>
<organism evidence="7 8">
    <name type="scientific">Bartonella vinsonii subsp. arupensis Pm136co</name>
    <dbReference type="NCBI Taxonomy" id="1094561"/>
    <lineage>
        <taxon>Bacteria</taxon>
        <taxon>Pseudomonadati</taxon>
        <taxon>Pseudomonadota</taxon>
        <taxon>Alphaproteobacteria</taxon>
        <taxon>Hyphomicrobiales</taxon>
        <taxon>Bartonellaceae</taxon>
        <taxon>Bartonella</taxon>
    </lineage>
</organism>
<name>A0ABP2QSZ3_BARVI</name>
<keyword evidence="8" id="KW-1185">Reference proteome</keyword>
<comment type="similarity">
    <text evidence="3">Belongs to the acetyltransferase YopJ family.</text>
</comment>
<reference evidence="7 8" key="1">
    <citation type="submission" date="2012-03" db="EMBL/GenBank/DDBJ databases">
        <title>The Genome Sequence of Bartonella vinsonii subsp. arupensis str. Pm136co.</title>
        <authorList>
            <consortium name="The Broad Institute Genome Sequencing Platform"/>
            <consortium name="The Broad Institute Genome Sequencing Center for Infectious Disease"/>
            <person name="Feldgarden M."/>
            <person name="Kirby J."/>
            <person name="Kosoy M."/>
            <person name="Birtles R."/>
            <person name="Probert W.S."/>
            <person name="Chiaraviglio L."/>
            <person name="Young S.K."/>
            <person name="Zeng Q."/>
            <person name="Gargeya S."/>
            <person name="Fitzgerald M."/>
            <person name="Haas B."/>
            <person name="Abouelleil A."/>
            <person name="Alvarado L."/>
            <person name="Arachchi H.M."/>
            <person name="Berlin A."/>
            <person name="Chapman S.B."/>
            <person name="Gearin G."/>
            <person name="Goldberg J."/>
            <person name="Griggs A."/>
            <person name="Gujja S."/>
            <person name="Hansen M."/>
            <person name="Heiman D."/>
            <person name="Howarth C."/>
            <person name="Larimer J."/>
            <person name="Lui A."/>
            <person name="MacDonald P.J.P."/>
            <person name="McCowen C."/>
            <person name="Montmayeur A."/>
            <person name="Murphy C."/>
            <person name="Neiman D."/>
            <person name="Pearson M."/>
            <person name="Priest M."/>
            <person name="Roberts A."/>
            <person name="Saif S."/>
            <person name="Shea T."/>
            <person name="Sisk P."/>
            <person name="Stolte C."/>
            <person name="Sykes S."/>
            <person name="Wortman J."/>
            <person name="Nusbaum C."/>
            <person name="Birren B."/>
        </authorList>
    </citation>
    <scope>NUCLEOTIDE SEQUENCE [LARGE SCALE GENOMIC DNA]</scope>
    <source>
        <strain evidence="7 8">Pm136co</strain>
    </source>
</reference>
<feature type="compositionally biased region" description="Polar residues" evidence="6">
    <location>
        <begin position="1"/>
        <end position="17"/>
    </location>
</feature>
<evidence type="ECO:0000256" key="6">
    <source>
        <dbReference type="SAM" id="MobiDB-lite"/>
    </source>
</evidence>
<keyword evidence="1" id="KW-0808">Transferase</keyword>
<dbReference type="Proteomes" id="UP000008948">
    <property type="component" value="Unassembled WGS sequence"/>
</dbReference>